<evidence type="ECO:0000313" key="3">
    <source>
        <dbReference type="Proteomes" id="UP000244811"/>
    </source>
</evidence>
<feature type="transmembrane region" description="Helical" evidence="1">
    <location>
        <begin position="333"/>
        <end position="355"/>
    </location>
</feature>
<keyword evidence="1" id="KW-0812">Transmembrane</keyword>
<accession>A0A976XI28</accession>
<proteinExistence type="predicted"/>
<evidence type="ECO:0000256" key="1">
    <source>
        <dbReference type="SAM" id="Phobius"/>
    </source>
</evidence>
<sequence>MDNVIFDVSKKNKTDYHNLGVLVFDGTHKFNNYESYKHRYSAAKPSKNIKFKIQCINHTVITIDTSGLIDGNYKVTALEFLYRSESNNDPLIFDLFLQPAGRTSSNLGNIEFKYKFREITADGNGSTVQLKSLKQIDELNDNILNQEYKALNSKLEIEINYDKGTHTVKAHKINDSIDACSVNVNVNGPEQLKGIDFVMYTYTFEGGGFVKLEINQTLYILKGFESSNFNDINLENITVYYHIHDGERKFPLFIQFKPKSGKEFGKHGKHNNKCYELESITQKNKDDEPNKFDCTYNTGDSLVNTKTRLQSIYQKENIKNNIEKMIGSNKSPVVAGTILAVFGFIGIPVGVLMYFHTPKIRSMLARIHRRF</sequence>
<keyword evidence="1" id="KW-1133">Transmembrane helix</keyword>
<evidence type="ECO:0000313" key="2">
    <source>
        <dbReference type="EMBL" id="UVC50067.1"/>
    </source>
</evidence>
<gene>
    <name evidence="2" type="ORF">MACK_003690</name>
</gene>
<keyword evidence="1" id="KW-0472">Membrane</keyword>
<protein>
    <submittedName>
        <fullName evidence="2">Uncharacterized protein</fullName>
    </submittedName>
</protein>
<dbReference type="EMBL" id="CP056071">
    <property type="protein sequence ID" value="UVC50067.1"/>
    <property type="molecule type" value="Genomic_DNA"/>
</dbReference>
<dbReference type="Proteomes" id="UP000244811">
    <property type="component" value="Chromosome 2"/>
</dbReference>
<organism evidence="2 3">
    <name type="scientific">Theileria orientalis</name>
    <dbReference type="NCBI Taxonomy" id="68886"/>
    <lineage>
        <taxon>Eukaryota</taxon>
        <taxon>Sar</taxon>
        <taxon>Alveolata</taxon>
        <taxon>Apicomplexa</taxon>
        <taxon>Aconoidasida</taxon>
        <taxon>Piroplasmida</taxon>
        <taxon>Theileriidae</taxon>
        <taxon>Theileria</taxon>
    </lineage>
</organism>
<name>A0A976XI28_THEOR</name>
<reference evidence="2" key="1">
    <citation type="submission" date="2022-07" db="EMBL/GenBank/DDBJ databases">
        <title>Evaluation of T. orientalis genome assembly methods using nanopore sequencing and analysis of variation between genomes.</title>
        <authorList>
            <person name="Yam J."/>
            <person name="Micallef M.L."/>
            <person name="Liu M."/>
            <person name="Djordjevic S.P."/>
            <person name="Bogema D.R."/>
            <person name="Jenkins C."/>
        </authorList>
    </citation>
    <scope>NUCLEOTIDE SEQUENCE</scope>
    <source>
        <strain evidence="2">Goon Nure</strain>
    </source>
</reference>
<dbReference type="AlphaFoldDB" id="A0A976XI28"/>